<dbReference type="Pfam" id="PF00378">
    <property type="entry name" value="ECH_1"/>
    <property type="match status" value="1"/>
</dbReference>
<dbReference type="InterPro" id="IPR051053">
    <property type="entry name" value="ECH/Chromodomain_protein"/>
</dbReference>
<dbReference type="OrthoDB" id="2018133at2759"/>
<dbReference type="PANTHER" id="PTHR43684">
    <property type="match status" value="1"/>
</dbReference>
<name>G8BUF8_TETPH</name>
<proteinExistence type="predicted"/>
<keyword evidence="4" id="KW-0812">Transmembrane</keyword>
<sequence length="275" mass="30900">MDSKYIGYSVDGPCFIIKINDPKHLNSISFEDFIYIGRLLEIANNDASIIYTIIQSTGNFFSAGGKIESVLDGQSNLDRSSSKKLTDTFGMVAKLNVLFADAFLKHKKILICCLNGPAIGLSAAMVLLCDIVYGKDNNGYLLFPFSNLGFVAELGTSVTLFEKLGYNSAMEHLIFSSPVSNKELIEKNIIVKNYNLDNTDVYNKQVILDLKDKSKKLYGPSILGMKKMIFHESTYKQNLTKSQALETSATLPFWLEGEPFKRFQQMKNKERKHKL</sequence>
<dbReference type="GO" id="GO:0005782">
    <property type="term" value="C:peroxisomal matrix"/>
    <property type="evidence" value="ECO:0007669"/>
    <property type="project" value="EnsemblFungi"/>
</dbReference>
<reference evidence="5 6" key="1">
    <citation type="journal article" date="2011" name="Proc. Natl. Acad. Sci. U.S.A.">
        <title>Evolutionary erosion of yeast sex chromosomes by mating-type switching accidents.</title>
        <authorList>
            <person name="Gordon J.L."/>
            <person name="Armisen D."/>
            <person name="Proux-Wera E."/>
            <person name="Oheigeartaigh S.S."/>
            <person name="Byrne K.P."/>
            <person name="Wolfe K.H."/>
        </authorList>
    </citation>
    <scope>NUCLEOTIDE SEQUENCE [LARGE SCALE GENOMIC DNA]</scope>
    <source>
        <strain evidence="6">ATCC 24235 / CBS 4417 / NBRC 1672 / NRRL Y-8282 / UCD 70-5</strain>
    </source>
</reference>
<dbReference type="Gene3D" id="3.90.226.10">
    <property type="entry name" value="2-enoyl-CoA Hydratase, Chain A, domain 1"/>
    <property type="match status" value="1"/>
</dbReference>
<accession>G8BUF8</accession>
<dbReference type="InterPro" id="IPR029045">
    <property type="entry name" value="ClpP/crotonase-like_dom_sf"/>
</dbReference>
<dbReference type="CDD" id="cd06558">
    <property type="entry name" value="crotonase-like"/>
    <property type="match status" value="1"/>
</dbReference>
<dbReference type="SUPFAM" id="SSF52096">
    <property type="entry name" value="ClpP/crotonase"/>
    <property type="match status" value="1"/>
</dbReference>
<dbReference type="Proteomes" id="UP000005666">
    <property type="component" value="Chromosome 6"/>
</dbReference>
<evidence type="ECO:0000256" key="4">
    <source>
        <dbReference type="SAM" id="Phobius"/>
    </source>
</evidence>
<dbReference type="RefSeq" id="XP_003686178.1">
    <property type="nucleotide sequence ID" value="XM_003686130.1"/>
</dbReference>
<dbReference type="HOGENOM" id="CLU_009834_6_2_1"/>
<organism evidence="5 6">
    <name type="scientific">Tetrapisispora phaffii (strain ATCC 24235 / CBS 4417 / NBRC 1672 / NRRL Y-8282 / UCD 70-5)</name>
    <name type="common">Yeast</name>
    <name type="synonym">Fabospora phaffii</name>
    <dbReference type="NCBI Taxonomy" id="1071381"/>
    <lineage>
        <taxon>Eukaryota</taxon>
        <taxon>Fungi</taxon>
        <taxon>Dikarya</taxon>
        <taxon>Ascomycota</taxon>
        <taxon>Saccharomycotina</taxon>
        <taxon>Saccharomycetes</taxon>
        <taxon>Saccharomycetales</taxon>
        <taxon>Saccharomycetaceae</taxon>
        <taxon>Tetrapisispora</taxon>
    </lineage>
</organism>
<dbReference type="EMBL" id="HE612861">
    <property type="protein sequence ID" value="CCE63744.1"/>
    <property type="molecule type" value="Genomic_DNA"/>
</dbReference>
<dbReference type="PANTHER" id="PTHR43684:SF1">
    <property type="entry name" value="ENOYL-COA DELTA ISOMERASE 2"/>
    <property type="match status" value="1"/>
</dbReference>
<evidence type="ECO:0008006" key="7">
    <source>
        <dbReference type="Google" id="ProtNLM"/>
    </source>
</evidence>
<keyword evidence="3" id="KW-0413">Isomerase</keyword>
<evidence type="ECO:0000256" key="2">
    <source>
        <dbReference type="ARBA" id="ARBA00023140"/>
    </source>
</evidence>
<dbReference type="GO" id="GO:0004165">
    <property type="term" value="F:delta(3)-delta(2)-enoyl-CoA isomerase activity"/>
    <property type="evidence" value="ECO:0007669"/>
    <property type="project" value="EnsemblFungi"/>
</dbReference>
<keyword evidence="6" id="KW-1185">Reference proteome</keyword>
<comment type="subcellular location">
    <subcellularLocation>
        <location evidence="1">Peroxisome</location>
    </subcellularLocation>
</comment>
<dbReference type="GeneID" id="11531547"/>
<dbReference type="AlphaFoldDB" id="G8BUF8"/>
<evidence type="ECO:0000256" key="1">
    <source>
        <dbReference type="ARBA" id="ARBA00004275"/>
    </source>
</evidence>
<evidence type="ECO:0000313" key="5">
    <source>
        <dbReference type="EMBL" id="CCE63744.1"/>
    </source>
</evidence>
<evidence type="ECO:0000313" key="6">
    <source>
        <dbReference type="Proteomes" id="UP000005666"/>
    </source>
</evidence>
<evidence type="ECO:0000256" key="3">
    <source>
        <dbReference type="ARBA" id="ARBA00023235"/>
    </source>
</evidence>
<dbReference type="OMA" id="CTPETYL"/>
<keyword evidence="2" id="KW-0576">Peroxisome</keyword>
<dbReference type="KEGG" id="tpf:TPHA_0F02640"/>
<dbReference type="InterPro" id="IPR001753">
    <property type="entry name" value="Enoyl-CoA_hydra/iso"/>
</dbReference>
<dbReference type="GO" id="GO:0006635">
    <property type="term" value="P:fatty acid beta-oxidation"/>
    <property type="evidence" value="ECO:0007669"/>
    <property type="project" value="EnsemblFungi"/>
</dbReference>
<keyword evidence="4" id="KW-1133">Transmembrane helix</keyword>
<protein>
    <recommendedName>
        <fullName evidence="7">3-hydroxyisobutyryl-CoA hydrolase</fullName>
    </recommendedName>
</protein>
<gene>
    <name evidence="5" type="primary">TPHA0F02640</name>
    <name evidence="5" type="ordered locus">TPHA_0F02640</name>
</gene>
<feature type="transmembrane region" description="Helical" evidence="4">
    <location>
        <begin position="139"/>
        <end position="161"/>
    </location>
</feature>
<dbReference type="STRING" id="1071381.G8BUF8"/>
<feature type="transmembrane region" description="Helical" evidence="4">
    <location>
        <begin position="109"/>
        <end position="133"/>
    </location>
</feature>
<keyword evidence="4" id="KW-0472">Membrane</keyword>
<dbReference type="eggNOG" id="KOG0016">
    <property type="taxonomic scope" value="Eukaryota"/>
</dbReference>